<dbReference type="EMBL" id="QOQW01000005">
    <property type="protein sequence ID" value="RCK80676.1"/>
    <property type="molecule type" value="Genomic_DNA"/>
</dbReference>
<comment type="caution">
    <text evidence="2">The sequence shown here is derived from an EMBL/GenBank/DDBJ whole genome shotgun (WGS) entry which is preliminary data.</text>
</comment>
<accession>A0A367ZRK0</accession>
<reference evidence="2 3" key="1">
    <citation type="submission" date="2018-05" db="EMBL/GenBank/DDBJ databases">
        <title>A metagenomic window into the 2 km-deep terrestrial subsurface aquifer revealed taxonomically and functionally diverse microbial community comprising novel uncultured bacterial lineages.</title>
        <authorList>
            <person name="Kadnikov V.V."/>
            <person name="Mardanov A.V."/>
            <person name="Beletsky A.V."/>
            <person name="Banks D."/>
            <person name="Pimenov N.V."/>
            <person name="Frank Y.A."/>
            <person name="Karnachuk O.V."/>
            <person name="Ravin N.V."/>
        </authorList>
    </citation>
    <scope>NUCLEOTIDE SEQUENCE [LARGE SCALE GENOMIC DNA]</scope>
    <source>
        <strain evidence="2">BY5</strain>
    </source>
</reference>
<evidence type="ECO:0000256" key="1">
    <source>
        <dbReference type="SAM" id="MobiDB-lite"/>
    </source>
</evidence>
<evidence type="ECO:0000313" key="2">
    <source>
        <dbReference type="EMBL" id="RCK80676.1"/>
    </source>
</evidence>
<name>A0A367ZRK0_9BACT</name>
<evidence type="ECO:0000313" key="3">
    <source>
        <dbReference type="Proteomes" id="UP000252355"/>
    </source>
</evidence>
<dbReference type="AlphaFoldDB" id="A0A367ZRK0"/>
<feature type="compositionally biased region" description="Polar residues" evidence="1">
    <location>
        <begin position="74"/>
        <end position="83"/>
    </location>
</feature>
<sequence length="83" mass="9619">MTNMPTTRISTPAHRILQELARQSGRSMQEILDAAIETYRRQRFLQEAAEAFAAMKADPKAWKAEQEERGLWDNTLTDGQRKR</sequence>
<dbReference type="Proteomes" id="UP000252355">
    <property type="component" value="Unassembled WGS sequence"/>
</dbReference>
<organism evidence="2 3">
    <name type="scientific">Candidatus Ozemobacter sibiricus</name>
    <dbReference type="NCBI Taxonomy" id="2268124"/>
    <lineage>
        <taxon>Bacteria</taxon>
        <taxon>Candidatus Ozemobacteria</taxon>
        <taxon>Candidatus Ozemobacterales</taxon>
        <taxon>Candidatus Ozemobacteraceae</taxon>
        <taxon>Candidatus Ozemobacter</taxon>
    </lineage>
</organism>
<feature type="region of interest" description="Disordered" evidence="1">
    <location>
        <begin position="63"/>
        <end position="83"/>
    </location>
</feature>
<gene>
    <name evidence="2" type="ORF">OZSIB_2989</name>
</gene>
<protein>
    <submittedName>
        <fullName evidence="2">Programmed cell death antitoxin YdcD</fullName>
    </submittedName>
</protein>
<proteinExistence type="predicted"/>